<proteinExistence type="predicted"/>
<feature type="compositionally biased region" description="Basic and acidic residues" evidence="1">
    <location>
        <begin position="138"/>
        <end position="154"/>
    </location>
</feature>
<dbReference type="Proteomes" id="UP001190700">
    <property type="component" value="Unassembled WGS sequence"/>
</dbReference>
<feature type="compositionally biased region" description="Acidic residues" evidence="1">
    <location>
        <begin position="30"/>
        <end position="45"/>
    </location>
</feature>
<evidence type="ECO:0000256" key="1">
    <source>
        <dbReference type="SAM" id="MobiDB-lite"/>
    </source>
</evidence>
<organism evidence="2 3">
    <name type="scientific">Cymbomonas tetramitiformis</name>
    <dbReference type="NCBI Taxonomy" id="36881"/>
    <lineage>
        <taxon>Eukaryota</taxon>
        <taxon>Viridiplantae</taxon>
        <taxon>Chlorophyta</taxon>
        <taxon>Pyramimonadophyceae</taxon>
        <taxon>Pyramimonadales</taxon>
        <taxon>Pyramimonadaceae</taxon>
        <taxon>Cymbomonas</taxon>
    </lineage>
</organism>
<evidence type="ECO:0000313" key="2">
    <source>
        <dbReference type="EMBL" id="KAK3243845.1"/>
    </source>
</evidence>
<dbReference type="AlphaFoldDB" id="A0AAE0BXW9"/>
<comment type="caution">
    <text evidence="2">The sequence shown here is derived from an EMBL/GenBank/DDBJ whole genome shotgun (WGS) entry which is preliminary data.</text>
</comment>
<sequence>MVNAAEKKEEAKKEGESEFESEEEAKKEGDEEEEEEEDDDQEDEIEIHCAQPAAEDPEKKYTTFATNNGFEVIYKVDEEGVQQPAGLEKSDEDNDREVITFKWSGNQEDGCNFPKPEEQKAKSAQKTRAKSVSGHKRQREEKVAAEEEKAKQAKLEEHAEKIKYAEKLRLTELKVKQAVLLKEKELRAELAEAERQKEAKVCEELRHQLEQQGKERLQLTAESAEPGARPAVGG</sequence>
<feature type="compositionally biased region" description="Basic and acidic residues" evidence="1">
    <location>
        <begin position="1"/>
        <end position="16"/>
    </location>
</feature>
<gene>
    <name evidence="2" type="ORF">CYMTET_46532</name>
</gene>
<feature type="compositionally biased region" description="Basic residues" evidence="1">
    <location>
        <begin position="123"/>
        <end position="137"/>
    </location>
</feature>
<reference evidence="2 3" key="1">
    <citation type="journal article" date="2015" name="Genome Biol. Evol.">
        <title>Comparative Genomics of a Bacterivorous Green Alga Reveals Evolutionary Causalities and Consequences of Phago-Mixotrophic Mode of Nutrition.</title>
        <authorList>
            <person name="Burns J.A."/>
            <person name="Paasch A."/>
            <person name="Narechania A."/>
            <person name="Kim E."/>
        </authorList>
    </citation>
    <scope>NUCLEOTIDE SEQUENCE [LARGE SCALE GENOMIC DNA]</scope>
    <source>
        <strain evidence="2 3">PLY_AMNH</strain>
    </source>
</reference>
<dbReference type="EMBL" id="LGRX02032617">
    <property type="protein sequence ID" value="KAK3243845.1"/>
    <property type="molecule type" value="Genomic_DNA"/>
</dbReference>
<feature type="region of interest" description="Disordered" evidence="1">
    <location>
        <begin position="1"/>
        <end position="62"/>
    </location>
</feature>
<feature type="region of interest" description="Disordered" evidence="1">
    <location>
        <begin position="213"/>
        <end position="234"/>
    </location>
</feature>
<name>A0AAE0BXW9_9CHLO</name>
<feature type="region of interest" description="Disordered" evidence="1">
    <location>
        <begin position="102"/>
        <end position="154"/>
    </location>
</feature>
<evidence type="ECO:0000313" key="3">
    <source>
        <dbReference type="Proteomes" id="UP001190700"/>
    </source>
</evidence>
<keyword evidence="3" id="KW-1185">Reference proteome</keyword>
<accession>A0AAE0BXW9</accession>
<protein>
    <submittedName>
        <fullName evidence="2">Uncharacterized protein</fullName>
    </submittedName>
</protein>